<comment type="function">
    <text evidence="6">Catalyzes the transfer of a lysyl group from L-lysyl-tRNA(Lys) to membrane-bound phosphatidylglycerol (PG), which produces lysylphosphatidylglycerol (LPG), a major component of the bacterial membrane with a positive net charge. LPG synthesis contributes to bacterial virulence as it is involved in the resistance mechanism against cationic antimicrobial peptides (CAMP) produces by the host's immune system (defensins, cathelicidins) and by the competing microorganisms.</text>
</comment>
<feature type="transmembrane region" description="Helical" evidence="6">
    <location>
        <begin position="6"/>
        <end position="24"/>
    </location>
</feature>
<organism evidence="7 8">
    <name type="scientific">Ectobacillus antri</name>
    <dbReference type="NCBI Taxonomy" id="2486280"/>
    <lineage>
        <taxon>Bacteria</taxon>
        <taxon>Bacillati</taxon>
        <taxon>Bacillota</taxon>
        <taxon>Bacilli</taxon>
        <taxon>Bacillales</taxon>
        <taxon>Bacillaceae</taxon>
        <taxon>Ectobacillus</taxon>
    </lineage>
</organism>
<gene>
    <name evidence="6" type="primary">mprF</name>
    <name evidence="7" type="ORF">P6P90_06500</name>
</gene>
<dbReference type="RefSeq" id="WP_124564263.1">
    <property type="nucleotide sequence ID" value="NZ_JARRRY010000002.1"/>
</dbReference>
<keyword evidence="4 6" id="KW-1133">Transmembrane helix</keyword>
<sequence length="298" mass="33490">MRTFFRIIGFLLVCIFLWMSMMLFDMQSLTNKLQQLLSMEALFWMTIGYAFAFVLRAYAWRLYLRNTITLGEALAGLCYSLLFNHLSPVKAGDMVRVAAVTKKGRVSWAVALQSVIVLRTLDLLVLVVIAGMGAIFLWNEQISITAGIVLVLMGMTAGVMLWRSPRFVASHVMNIKEVLFSQTGVFILLLTIGSWVAEAAIIYTLASLTIWEAIWVNSITIAGQVFQFTPGGIGTYETVMTFALGIIGVAARDGYEWALLSHGFKFIFSYVTGVIVLVVFPIQFTKYWLQRGEKRWSK</sequence>
<evidence type="ECO:0000256" key="1">
    <source>
        <dbReference type="ARBA" id="ARBA00004651"/>
    </source>
</evidence>
<keyword evidence="6" id="KW-0443">Lipid metabolism</keyword>
<feature type="transmembrane region" description="Helical" evidence="6">
    <location>
        <begin position="142"/>
        <end position="162"/>
    </location>
</feature>
<evidence type="ECO:0000256" key="4">
    <source>
        <dbReference type="ARBA" id="ARBA00022989"/>
    </source>
</evidence>
<dbReference type="EC" id="2.3.2.3" evidence="6"/>
<feature type="transmembrane region" description="Helical" evidence="6">
    <location>
        <begin position="267"/>
        <end position="289"/>
    </location>
</feature>
<reference evidence="7 8" key="1">
    <citation type="submission" date="2023-04" db="EMBL/GenBank/DDBJ databases">
        <title>Ectobacillus antri isolated from activated sludge.</title>
        <authorList>
            <person name="Yan P."/>
            <person name="Liu X."/>
        </authorList>
    </citation>
    <scope>NUCLEOTIDE SEQUENCE [LARGE SCALE GENOMIC DNA]</scope>
    <source>
        <strain evidence="7 8">C18H</strain>
    </source>
</reference>
<feature type="transmembrane region" description="Helical" evidence="6">
    <location>
        <begin position="183"/>
        <end position="206"/>
    </location>
</feature>
<evidence type="ECO:0000256" key="6">
    <source>
        <dbReference type="RuleBase" id="RU363042"/>
    </source>
</evidence>
<dbReference type="Pfam" id="PF03706">
    <property type="entry name" value="LPG_synthase_TM"/>
    <property type="match status" value="1"/>
</dbReference>
<dbReference type="Proteomes" id="UP001218246">
    <property type="component" value="Unassembled WGS sequence"/>
</dbReference>
<keyword evidence="5 6" id="KW-0472">Membrane</keyword>
<comment type="subcellular location">
    <subcellularLocation>
        <location evidence="1 6">Cell membrane</location>
        <topology evidence="1 6">Multi-pass membrane protein</topology>
    </subcellularLocation>
</comment>
<evidence type="ECO:0000256" key="5">
    <source>
        <dbReference type="ARBA" id="ARBA00023136"/>
    </source>
</evidence>
<keyword evidence="2" id="KW-1003">Cell membrane</keyword>
<feature type="transmembrane region" description="Helical" evidence="6">
    <location>
        <begin position="36"/>
        <end position="55"/>
    </location>
</feature>
<keyword evidence="6" id="KW-0046">Antibiotic resistance</keyword>
<keyword evidence="6" id="KW-0808">Transferase</keyword>
<dbReference type="EMBL" id="JARULN010000003">
    <property type="protein sequence ID" value="MDG5753626.1"/>
    <property type="molecule type" value="Genomic_DNA"/>
</dbReference>
<proteinExistence type="inferred from homology"/>
<name>A0ABT6H5A3_9BACI</name>
<accession>A0ABT6H5A3</accession>
<evidence type="ECO:0000256" key="2">
    <source>
        <dbReference type="ARBA" id="ARBA00022475"/>
    </source>
</evidence>
<evidence type="ECO:0000313" key="8">
    <source>
        <dbReference type="Proteomes" id="UP001218246"/>
    </source>
</evidence>
<evidence type="ECO:0000256" key="3">
    <source>
        <dbReference type="ARBA" id="ARBA00022692"/>
    </source>
</evidence>
<feature type="transmembrane region" description="Helical" evidence="6">
    <location>
        <begin position="108"/>
        <end position="136"/>
    </location>
</feature>
<protein>
    <recommendedName>
        <fullName evidence="6">Phosphatidylglycerol lysyltransferase</fullName>
        <ecNumber evidence="6">2.3.2.3</ecNumber>
    </recommendedName>
    <alternativeName>
        <fullName evidence="6">Lysylphosphatidylglycerol synthase</fullName>
    </alternativeName>
</protein>
<keyword evidence="8" id="KW-1185">Reference proteome</keyword>
<dbReference type="InterPro" id="IPR022791">
    <property type="entry name" value="L-PG_synthase/AglD"/>
</dbReference>
<comment type="similarity">
    <text evidence="6">Belongs to the LPG synthase family.</text>
</comment>
<keyword evidence="3 6" id="KW-0812">Transmembrane</keyword>
<comment type="catalytic activity">
    <reaction evidence="6">
        <text>L-lysyl-tRNA(Lys) + a 1,2-diacyl-sn-glycero-3-phospho-(1'-sn-glycerol) = a 1,2-diacyl-sn-glycero-3-phospho-1'-(3'-O-L-lysyl)-sn-glycerol + tRNA(Lys)</text>
        <dbReference type="Rhea" id="RHEA:10668"/>
        <dbReference type="Rhea" id="RHEA-COMP:9696"/>
        <dbReference type="Rhea" id="RHEA-COMP:9697"/>
        <dbReference type="ChEBI" id="CHEBI:64716"/>
        <dbReference type="ChEBI" id="CHEBI:75792"/>
        <dbReference type="ChEBI" id="CHEBI:78442"/>
        <dbReference type="ChEBI" id="CHEBI:78529"/>
        <dbReference type="EC" id="2.3.2.3"/>
    </reaction>
</comment>
<comment type="caution">
    <text evidence="7">The sequence shown here is derived from an EMBL/GenBank/DDBJ whole genome shotgun (WGS) entry which is preliminary data.</text>
</comment>
<evidence type="ECO:0000313" key="7">
    <source>
        <dbReference type="EMBL" id="MDG5753626.1"/>
    </source>
</evidence>